<dbReference type="PANTHER" id="PTHR35526">
    <property type="entry name" value="ANTI-SIGMA-F FACTOR RSBW-RELATED"/>
    <property type="match status" value="1"/>
</dbReference>
<proteinExistence type="predicted"/>
<dbReference type="InterPro" id="IPR036890">
    <property type="entry name" value="HATPase_C_sf"/>
</dbReference>
<evidence type="ECO:0000313" key="5">
    <source>
        <dbReference type="Proteomes" id="UP000599437"/>
    </source>
</evidence>
<evidence type="ECO:0000313" key="4">
    <source>
        <dbReference type="EMBL" id="GHB28741.1"/>
    </source>
</evidence>
<keyword evidence="1" id="KW-0723">Serine/threonine-protein kinase</keyword>
<keyword evidence="1" id="KW-0418">Kinase</keyword>
<dbReference type="RefSeq" id="WP_229843766.1">
    <property type="nucleotide sequence ID" value="NZ_BMVO01000032.1"/>
</dbReference>
<evidence type="ECO:0000259" key="3">
    <source>
        <dbReference type="Pfam" id="PF13581"/>
    </source>
</evidence>
<reference evidence="5" key="1">
    <citation type="journal article" date="2019" name="Int. J. Syst. Evol. Microbiol.">
        <title>The Global Catalogue of Microorganisms (GCM) 10K type strain sequencing project: providing services to taxonomists for standard genome sequencing and annotation.</title>
        <authorList>
            <consortium name="The Broad Institute Genomics Platform"/>
            <consortium name="The Broad Institute Genome Sequencing Center for Infectious Disease"/>
            <person name="Wu L."/>
            <person name="Ma J."/>
        </authorList>
    </citation>
    <scope>NUCLEOTIDE SEQUENCE [LARGE SCALE GENOMIC DNA]</scope>
    <source>
        <strain evidence="5">JCM 4737</strain>
    </source>
</reference>
<organism evidence="4 5">
    <name type="scientific">Streptomyces chryseus</name>
    <dbReference type="NCBI Taxonomy" id="68186"/>
    <lineage>
        <taxon>Bacteria</taxon>
        <taxon>Bacillati</taxon>
        <taxon>Actinomycetota</taxon>
        <taxon>Actinomycetes</taxon>
        <taxon>Kitasatosporales</taxon>
        <taxon>Streptomycetaceae</taxon>
        <taxon>Streptomyces</taxon>
    </lineage>
</organism>
<dbReference type="InterPro" id="IPR050267">
    <property type="entry name" value="Anti-sigma-factor_SerPK"/>
</dbReference>
<evidence type="ECO:0000256" key="2">
    <source>
        <dbReference type="SAM" id="MobiDB-lite"/>
    </source>
</evidence>
<dbReference type="EMBL" id="BMVO01000032">
    <property type="protein sequence ID" value="GHB28741.1"/>
    <property type="molecule type" value="Genomic_DNA"/>
</dbReference>
<name>A0ABQ3E7M1_9ACTN</name>
<dbReference type="InterPro" id="IPR003594">
    <property type="entry name" value="HATPase_dom"/>
</dbReference>
<dbReference type="SUPFAM" id="SSF55874">
    <property type="entry name" value="ATPase domain of HSP90 chaperone/DNA topoisomerase II/histidine kinase"/>
    <property type="match status" value="1"/>
</dbReference>
<dbReference type="Gene3D" id="3.30.565.10">
    <property type="entry name" value="Histidine kinase-like ATPase, C-terminal domain"/>
    <property type="match status" value="1"/>
</dbReference>
<accession>A0ABQ3E7M1</accession>
<feature type="region of interest" description="Disordered" evidence="2">
    <location>
        <begin position="109"/>
        <end position="130"/>
    </location>
</feature>
<comment type="caution">
    <text evidence="4">The sequence shown here is derived from an EMBL/GenBank/DDBJ whole genome shotgun (WGS) entry which is preliminary data.</text>
</comment>
<dbReference type="CDD" id="cd16936">
    <property type="entry name" value="HATPase_RsbW-like"/>
    <property type="match status" value="1"/>
</dbReference>
<keyword evidence="1" id="KW-0808">Transferase</keyword>
<keyword evidence="5" id="KW-1185">Reference proteome</keyword>
<dbReference type="Pfam" id="PF13581">
    <property type="entry name" value="HATPase_c_2"/>
    <property type="match status" value="1"/>
</dbReference>
<dbReference type="PANTHER" id="PTHR35526:SF3">
    <property type="entry name" value="ANTI-SIGMA-F FACTOR RSBW"/>
    <property type="match status" value="1"/>
</dbReference>
<feature type="domain" description="Histidine kinase/HSP90-like ATPase" evidence="3">
    <location>
        <begin position="2"/>
        <end position="82"/>
    </location>
</feature>
<sequence>MLLVVTELASNAFTYAPGPFTLNLQAAMTGTVHVAVTDTNPSVPSPRPVDHAGRGGLGWHLINTLADEVIAVPDGDGKTARLSSVVTNDAGYRAGSSCRVASPGWRPWTADGTGHPLRRPPTRHATWAGR</sequence>
<dbReference type="Proteomes" id="UP000599437">
    <property type="component" value="Unassembled WGS sequence"/>
</dbReference>
<gene>
    <name evidence="4" type="ORF">GCM10010346_60350</name>
</gene>
<protein>
    <recommendedName>
        <fullName evidence="3">Histidine kinase/HSP90-like ATPase domain-containing protein</fullName>
    </recommendedName>
</protein>
<evidence type="ECO:0000256" key="1">
    <source>
        <dbReference type="ARBA" id="ARBA00022527"/>
    </source>
</evidence>